<dbReference type="Proteomes" id="UP000228781">
    <property type="component" value="Unassembled WGS sequence"/>
</dbReference>
<organism evidence="2 3">
    <name type="scientific">candidate division WWE3 bacterium CG_4_9_14_0_2_um_filter_48_10</name>
    <dbReference type="NCBI Taxonomy" id="1975078"/>
    <lineage>
        <taxon>Bacteria</taxon>
        <taxon>Katanobacteria</taxon>
    </lineage>
</organism>
<dbReference type="Pfam" id="PF13649">
    <property type="entry name" value="Methyltransf_25"/>
    <property type="match status" value="1"/>
</dbReference>
<name>A0A2M8EJM0_UNCKA</name>
<dbReference type="Gene3D" id="3.40.50.150">
    <property type="entry name" value="Vaccinia Virus protein VP39"/>
    <property type="match status" value="1"/>
</dbReference>
<dbReference type="EMBL" id="PFSK01000015">
    <property type="protein sequence ID" value="PJC22925.1"/>
    <property type="molecule type" value="Genomic_DNA"/>
</dbReference>
<evidence type="ECO:0000259" key="1">
    <source>
        <dbReference type="Pfam" id="PF13649"/>
    </source>
</evidence>
<comment type="caution">
    <text evidence="2">The sequence shown here is derived from an EMBL/GenBank/DDBJ whole genome shotgun (WGS) entry which is preliminary data.</text>
</comment>
<proteinExistence type="predicted"/>
<dbReference type="InterPro" id="IPR041698">
    <property type="entry name" value="Methyltransf_25"/>
</dbReference>
<evidence type="ECO:0000313" key="3">
    <source>
        <dbReference type="Proteomes" id="UP000228781"/>
    </source>
</evidence>
<sequence>LKLCKLVGEKEVVMDVGCGSGTHLATLAEREIKGYGMTASRPEYEEARRLYPSIPVKHLLFEDYRIPWDVTTVMFADSLEHLRDLDAVFRRIDYIPNIVACIPTADLKEGEKYGHLHKFTPRSIRKLFDKHGFKVTTFYKDEGWYFVRAEKKVPLFKKIISYVVSNAPTLVLKSNP</sequence>
<dbReference type="InterPro" id="IPR029063">
    <property type="entry name" value="SAM-dependent_MTases_sf"/>
</dbReference>
<gene>
    <name evidence="2" type="ORF">CO059_01355</name>
</gene>
<reference evidence="3" key="1">
    <citation type="submission" date="2017-09" db="EMBL/GenBank/DDBJ databases">
        <title>Depth-based differentiation of microbial function through sediment-hosted aquifers and enrichment of novel symbionts in the deep terrestrial subsurface.</title>
        <authorList>
            <person name="Probst A.J."/>
            <person name="Ladd B."/>
            <person name="Jarett J.K."/>
            <person name="Geller-Mcgrath D.E."/>
            <person name="Sieber C.M.K."/>
            <person name="Emerson J.B."/>
            <person name="Anantharaman K."/>
            <person name="Thomas B.C."/>
            <person name="Malmstrom R."/>
            <person name="Stieglmeier M."/>
            <person name="Klingl A."/>
            <person name="Woyke T."/>
            <person name="Ryan C.M."/>
            <person name="Banfield J.F."/>
        </authorList>
    </citation>
    <scope>NUCLEOTIDE SEQUENCE [LARGE SCALE GENOMIC DNA]</scope>
</reference>
<dbReference type="SUPFAM" id="SSF53335">
    <property type="entry name" value="S-adenosyl-L-methionine-dependent methyltransferases"/>
    <property type="match status" value="1"/>
</dbReference>
<feature type="domain" description="Methyltransferase" evidence="1">
    <location>
        <begin position="13"/>
        <end position="92"/>
    </location>
</feature>
<protein>
    <recommendedName>
        <fullName evidence="1">Methyltransferase domain-containing protein</fullName>
    </recommendedName>
</protein>
<evidence type="ECO:0000313" key="2">
    <source>
        <dbReference type="EMBL" id="PJC22925.1"/>
    </source>
</evidence>
<feature type="non-terminal residue" evidence="2">
    <location>
        <position position="1"/>
    </location>
</feature>
<accession>A0A2M8EJM0</accession>
<dbReference type="AlphaFoldDB" id="A0A2M8EJM0"/>